<keyword evidence="6" id="KW-0239">DNA-directed DNA polymerase</keyword>
<dbReference type="Gene3D" id="3.30.70.370">
    <property type="match status" value="1"/>
</dbReference>
<dbReference type="PANTHER" id="PTHR10133:SF27">
    <property type="entry name" value="DNA POLYMERASE NU"/>
    <property type="match status" value="1"/>
</dbReference>
<dbReference type="GO" id="GO:0003887">
    <property type="term" value="F:DNA-directed DNA polymerase activity"/>
    <property type="evidence" value="ECO:0007669"/>
    <property type="project" value="UniProtKB-KW"/>
</dbReference>
<dbReference type="InterPro" id="IPR043502">
    <property type="entry name" value="DNA/RNA_pol_sf"/>
</dbReference>
<dbReference type="SMART" id="SM00482">
    <property type="entry name" value="POLAc"/>
    <property type="match status" value="1"/>
</dbReference>
<dbReference type="AlphaFoldDB" id="A0A0F9NXD0"/>
<dbReference type="PANTHER" id="PTHR10133">
    <property type="entry name" value="DNA POLYMERASE I"/>
    <property type="match status" value="1"/>
</dbReference>
<proteinExistence type="inferred from homology"/>
<dbReference type="Gene3D" id="1.20.1060.10">
    <property type="entry name" value="Taq DNA Polymerase, Chain T, domain 4"/>
    <property type="match status" value="1"/>
</dbReference>
<name>A0A0F9NXD0_9ZZZZ</name>
<evidence type="ECO:0000256" key="5">
    <source>
        <dbReference type="ARBA" id="ARBA00022705"/>
    </source>
</evidence>
<keyword evidence="4" id="KW-0548">Nucleotidyltransferase</keyword>
<evidence type="ECO:0000256" key="6">
    <source>
        <dbReference type="ARBA" id="ARBA00022932"/>
    </source>
</evidence>
<evidence type="ECO:0000313" key="10">
    <source>
        <dbReference type="EMBL" id="KKN24170.1"/>
    </source>
</evidence>
<dbReference type="InterPro" id="IPR002298">
    <property type="entry name" value="DNA_polymerase_A"/>
</dbReference>
<evidence type="ECO:0000256" key="1">
    <source>
        <dbReference type="ARBA" id="ARBA00007705"/>
    </source>
</evidence>
<protein>
    <recommendedName>
        <fullName evidence="2">DNA-directed DNA polymerase</fullName>
        <ecNumber evidence="2">2.7.7.7</ecNumber>
    </recommendedName>
</protein>
<dbReference type="GO" id="GO:0003677">
    <property type="term" value="F:DNA binding"/>
    <property type="evidence" value="ECO:0007669"/>
    <property type="project" value="UniProtKB-KW"/>
</dbReference>
<keyword evidence="5" id="KW-0235">DNA replication</keyword>
<sequence>DKAFAKAIAQVDKYDLFMYNGADVDYTYRLTRDLAEEVKAEDQLGVLGRIEMPAARMFMEFHMHGMLIDGDYWRSMSADWQQEMVDLEEELRSYPGARDLNFGSPKQLAVYLFDKLKLLPFGGKASFKGKKIDEGVISKAIAEVDDPEAREYWTSKRTQMSEGLKGFGGVAKGLSPRSTTAYMLYFLRQQHDFPGTLLKWKHLQKRDSMYGSGMAKYVWKDGRVHPSYNMTATRTGRKATNDPAIHNLPRGDEIYNLFIADPGWVIIHGDYSQAEMRFMAHLSKNKALTHLLNTTDIHTRIAMEMFGLSEEDVANMPKDELKDKRIASKMITFGIPYGRSPAGLAPQLGVSKEEAVHYQDAYYALLPGFREWVENHRRMGADNHMAVSIFNRRRRFPLILDKYHRREVERQAGNMPIQSAINDLTLLAHINTLIALRDAGIPVFPWPHIHDSLNVMVPKPLWKLAVKIMADVMTDIPFESDLEFPVEIECGERWGAMPTVYDNDGWVESEEVAALLPG</sequence>
<dbReference type="SUPFAM" id="SSF56672">
    <property type="entry name" value="DNA/RNA polymerases"/>
    <property type="match status" value="1"/>
</dbReference>
<reference evidence="10" key="1">
    <citation type="journal article" date="2015" name="Nature">
        <title>Complex archaea that bridge the gap between prokaryotes and eukaryotes.</title>
        <authorList>
            <person name="Spang A."/>
            <person name="Saw J.H."/>
            <person name="Jorgensen S.L."/>
            <person name="Zaremba-Niedzwiedzka K."/>
            <person name="Martijn J."/>
            <person name="Lind A.E."/>
            <person name="van Eijk R."/>
            <person name="Schleper C."/>
            <person name="Guy L."/>
            <person name="Ettema T.J."/>
        </authorList>
    </citation>
    <scope>NUCLEOTIDE SEQUENCE</scope>
</reference>
<evidence type="ECO:0000256" key="8">
    <source>
        <dbReference type="ARBA" id="ARBA00049244"/>
    </source>
</evidence>
<organism evidence="10">
    <name type="scientific">marine sediment metagenome</name>
    <dbReference type="NCBI Taxonomy" id="412755"/>
    <lineage>
        <taxon>unclassified sequences</taxon>
        <taxon>metagenomes</taxon>
        <taxon>ecological metagenomes</taxon>
    </lineage>
</organism>
<accession>A0A0F9NXD0</accession>
<keyword evidence="3" id="KW-0808">Transferase</keyword>
<dbReference type="Gene3D" id="1.10.150.20">
    <property type="entry name" value="5' to 3' exonuclease, C-terminal subdomain"/>
    <property type="match status" value="1"/>
</dbReference>
<dbReference type="GO" id="GO:0006261">
    <property type="term" value="P:DNA-templated DNA replication"/>
    <property type="evidence" value="ECO:0007669"/>
    <property type="project" value="InterPro"/>
</dbReference>
<evidence type="ECO:0000259" key="9">
    <source>
        <dbReference type="SMART" id="SM00482"/>
    </source>
</evidence>
<dbReference type="InterPro" id="IPR001098">
    <property type="entry name" value="DNA-dir_DNA_pol_A_palm_dom"/>
</dbReference>
<dbReference type="InterPro" id="IPR019760">
    <property type="entry name" value="DNA-dir_DNA_pol_A_CS"/>
</dbReference>
<dbReference type="EC" id="2.7.7.7" evidence="2"/>
<dbReference type="PROSITE" id="PS00447">
    <property type="entry name" value="DNA_POLYMERASE_A"/>
    <property type="match status" value="1"/>
</dbReference>
<dbReference type="GO" id="GO:0006302">
    <property type="term" value="P:double-strand break repair"/>
    <property type="evidence" value="ECO:0007669"/>
    <property type="project" value="TreeGrafter"/>
</dbReference>
<comment type="caution">
    <text evidence="10">The sequence shown here is derived from an EMBL/GenBank/DDBJ whole genome shotgun (WGS) entry which is preliminary data.</text>
</comment>
<comment type="similarity">
    <text evidence="1">Belongs to the DNA polymerase type-A family.</text>
</comment>
<evidence type="ECO:0000256" key="7">
    <source>
        <dbReference type="ARBA" id="ARBA00023125"/>
    </source>
</evidence>
<dbReference type="EMBL" id="LAZR01002903">
    <property type="protein sequence ID" value="KKN24170.1"/>
    <property type="molecule type" value="Genomic_DNA"/>
</dbReference>
<evidence type="ECO:0000256" key="4">
    <source>
        <dbReference type="ARBA" id="ARBA00022695"/>
    </source>
</evidence>
<evidence type="ECO:0000256" key="3">
    <source>
        <dbReference type="ARBA" id="ARBA00022679"/>
    </source>
</evidence>
<gene>
    <name evidence="10" type="ORF">LCGC14_0897360</name>
</gene>
<feature type="domain" description="DNA-directed DNA polymerase family A palm" evidence="9">
    <location>
        <begin position="251"/>
        <end position="461"/>
    </location>
</feature>
<feature type="non-terminal residue" evidence="10">
    <location>
        <position position="1"/>
    </location>
</feature>
<dbReference type="PRINTS" id="PR00868">
    <property type="entry name" value="DNAPOLI"/>
</dbReference>
<dbReference type="Pfam" id="PF00476">
    <property type="entry name" value="DNA_pol_A"/>
    <property type="match status" value="1"/>
</dbReference>
<evidence type="ECO:0000256" key="2">
    <source>
        <dbReference type="ARBA" id="ARBA00012417"/>
    </source>
</evidence>
<comment type="catalytic activity">
    <reaction evidence="8">
        <text>DNA(n) + a 2'-deoxyribonucleoside 5'-triphosphate = DNA(n+1) + diphosphate</text>
        <dbReference type="Rhea" id="RHEA:22508"/>
        <dbReference type="Rhea" id="RHEA-COMP:17339"/>
        <dbReference type="Rhea" id="RHEA-COMP:17340"/>
        <dbReference type="ChEBI" id="CHEBI:33019"/>
        <dbReference type="ChEBI" id="CHEBI:61560"/>
        <dbReference type="ChEBI" id="CHEBI:173112"/>
        <dbReference type="EC" id="2.7.7.7"/>
    </reaction>
</comment>
<keyword evidence="7" id="KW-0238">DNA-binding</keyword>